<protein>
    <submittedName>
        <fullName evidence="1">Uncharacterized protein</fullName>
    </submittedName>
</protein>
<accession>A0ABP1ALB3</accession>
<proteinExistence type="predicted"/>
<organism evidence="1 2">
    <name type="scientific">Sphagnum jensenii</name>
    <dbReference type="NCBI Taxonomy" id="128206"/>
    <lineage>
        <taxon>Eukaryota</taxon>
        <taxon>Viridiplantae</taxon>
        <taxon>Streptophyta</taxon>
        <taxon>Embryophyta</taxon>
        <taxon>Bryophyta</taxon>
        <taxon>Sphagnophytina</taxon>
        <taxon>Sphagnopsida</taxon>
        <taxon>Sphagnales</taxon>
        <taxon>Sphagnaceae</taxon>
        <taxon>Sphagnum</taxon>
    </lineage>
</organism>
<dbReference type="Proteomes" id="UP001497522">
    <property type="component" value="Chromosome 13"/>
</dbReference>
<evidence type="ECO:0000313" key="2">
    <source>
        <dbReference type="Proteomes" id="UP001497522"/>
    </source>
</evidence>
<keyword evidence="2" id="KW-1185">Reference proteome</keyword>
<gene>
    <name evidence="1" type="ORF">CSSPJE1EN2_LOCUS6166</name>
</gene>
<name>A0ABP1ALB3_9BRYO</name>
<evidence type="ECO:0000313" key="1">
    <source>
        <dbReference type="EMBL" id="CAK9863171.1"/>
    </source>
</evidence>
<dbReference type="EMBL" id="OZ023714">
    <property type="protein sequence ID" value="CAK9863171.1"/>
    <property type="molecule type" value="Genomic_DNA"/>
</dbReference>
<sequence>MSFKISSKVHRSLELGLRWPRVAHLPRFADQYVDAALLVHVCTTAHHPFPGRVKRTFRLHFYYLLFGSSVDTTAVLSALELLSLPVLRCAARAAYKMAAGLHTPLSTHPSLELDSQSSDDLRKITKL</sequence>
<reference evidence="1" key="1">
    <citation type="submission" date="2024-03" db="EMBL/GenBank/DDBJ databases">
        <authorList>
            <consortium name="ELIXIR-Norway"/>
            <consortium name="Elixir Norway"/>
        </authorList>
    </citation>
    <scope>NUCLEOTIDE SEQUENCE</scope>
</reference>